<dbReference type="RefSeq" id="WP_386810905.1">
    <property type="nucleotide sequence ID" value="NZ_JBHTIH010000002.1"/>
</dbReference>
<proteinExistence type="predicted"/>
<dbReference type="SUPFAM" id="SSF88713">
    <property type="entry name" value="Glycoside hydrolase/deacetylase"/>
    <property type="match status" value="1"/>
</dbReference>
<dbReference type="PANTHER" id="PTHR30292">
    <property type="entry name" value="UNCHARACTERIZED PROTEIN YBGL-RELATED"/>
    <property type="match status" value="1"/>
</dbReference>
<dbReference type="InterPro" id="IPR005501">
    <property type="entry name" value="LamB/YcsF/PxpA-like"/>
</dbReference>
<dbReference type="GO" id="GO:0017168">
    <property type="term" value="F:5-oxoprolinase (ATP-hydrolyzing) activity"/>
    <property type="evidence" value="ECO:0007669"/>
    <property type="project" value="UniProtKB-EC"/>
</dbReference>
<accession>A0ABW2YJC5</accession>
<evidence type="ECO:0000313" key="2">
    <source>
        <dbReference type="Proteomes" id="UP001597090"/>
    </source>
</evidence>
<organism evidence="1 2">
    <name type="scientific">Lysobacter koreensis</name>
    <dbReference type="NCBI Taxonomy" id="266122"/>
    <lineage>
        <taxon>Bacteria</taxon>
        <taxon>Pseudomonadati</taxon>
        <taxon>Pseudomonadota</taxon>
        <taxon>Gammaproteobacteria</taxon>
        <taxon>Lysobacterales</taxon>
        <taxon>Lysobacteraceae</taxon>
        <taxon>Lysobacter</taxon>
    </lineage>
</organism>
<dbReference type="NCBIfam" id="NF003816">
    <property type="entry name" value="PRK05406.1-5"/>
    <property type="match status" value="1"/>
</dbReference>
<dbReference type="EC" id="3.5.2.9" evidence="1"/>
<sequence>MNASVPIRRIDFNCDLGEGCGDDAAIIPFISSASIACGAHAGDDASMRATLRLCRVHGVAAGAHPGYADRAHFGRRETALSRDDIGALLGAQLTRLAAIARDEGVPLVHVKPHGALYNLAARERDVADAIAAAVARFDPSLVLFGLSGSQLTAAGSAAGLQVAHEVFAERGYGSDGQLLARGTPGAVLETLDDAIAQARQLATSNSLTAHDGSTLRLRADTLCLHGDRADAAAFARALRAALQADAIHILPIGAPA</sequence>
<keyword evidence="2" id="KW-1185">Reference proteome</keyword>
<reference evidence="2" key="1">
    <citation type="journal article" date="2019" name="Int. J. Syst. Evol. Microbiol.">
        <title>The Global Catalogue of Microorganisms (GCM) 10K type strain sequencing project: providing services to taxonomists for standard genome sequencing and annotation.</title>
        <authorList>
            <consortium name="The Broad Institute Genomics Platform"/>
            <consortium name="The Broad Institute Genome Sequencing Center for Infectious Disease"/>
            <person name="Wu L."/>
            <person name="Ma J."/>
        </authorList>
    </citation>
    <scope>NUCLEOTIDE SEQUENCE [LARGE SCALE GENOMIC DNA]</scope>
    <source>
        <strain evidence="2">CCUG 55491</strain>
    </source>
</reference>
<keyword evidence="1" id="KW-0378">Hydrolase</keyword>
<dbReference type="EMBL" id="JBHTIH010000002">
    <property type="protein sequence ID" value="MFD0737951.1"/>
    <property type="molecule type" value="Genomic_DNA"/>
</dbReference>
<gene>
    <name evidence="1" type="ORF">ACFQZQ_01425</name>
</gene>
<dbReference type="NCBIfam" id="NF003814">
    <property type="entry name" value="PRK05406.1-3"/>
    <property type="match status" value="1"/>
</dbReference>
<evidence type="ECO:0000313" key="1">
    <source>
        <dbReference type="EMBL" id="MFD0737951.1"/>
    </source>
</evidence>
<name>A0ABW2YJC5_9GAMM</name>
<dbReference type="InterPro" id="IPR011330">
    <property type="entry name" value="Glyco_hydro/deAcase_b/a-brl"/>
</dbReference>
<dbReference type="CDD" id="cd10787">
    <property type="entry name" value="LamB_YcsF_like"/>
    <property type="match status" value="1"/>
</dbReference>
<dbReference type="Pfam" id="PF03746">
    <property type="entry name" value="LamB_YcsF"/>
    <property type="match status" value="1"/>
</dbReference>
<protein>
    <submittedName>
        <fullName evidence="1">5-oxoprolinase subunit PxpA</fullName>
        <ecNumber evidence="1">3.5.2.9</ecNumber>
    </submittedName>
</protein>
<dbReference type="PANTHER" id="PTHR30292:SF0">
    <property type="entry name" value="5-OXOPROLINASE SUBUNIT A"/>
    <property type="match status" value="1"/>
</dbReference>
<comment type="caution">
    <text evidence="1">The sequence shown here is derived from an EMBL/GenBank/DDBJ whole genome shotgun (WGS) entry which is preliminary data.</text>
</comment>
<dbReference type="Gene3D" id="3.20.20.370">
    <property type="entry name" value="Glycoside hydrolase/deacetylase"/>
    <property type="match status" value="1"/>
</dbReference>
<dbReference type="Proteomes" id="UP001597090">
    <property type="component" value="Unassembled WGS sequence"/>
</dbReference>